<dbReference type="EC" id="2.7.1.30" evidence="8"/>
<feature type="domain" description="Carbohydrate kinase FGGY N-terminal" evidence="6">
    <location>
        <begin position="120"/>
        <end position="263"/>
    </location>
</feature>
<dbReference type="PANTHER" id="PTHR10196:SF69">
    <property type="entry name" value="GLYCEROL KINASE"/>
    <property type="match status" value="1"/>
</dbReference>
<feature type="domain" description="Carbohydrate kinase FGGY C-terminal" evidence="7">
    <location>
        <begin position="300"/>
        <end position="470"/>
    </location>
</feature>
<keyword evidence="2 8" id="KW-0808">Transferase</keyword>
<dbReference type="InterPro" id="IPR018484">
    <property type="entry name" value="FGGY_N"/>
</dbReference>
<gene>
    <name evidence="8" type="primary">glpK_7</name>
    <name evidence="8" type="ORF">GALL_250060</name>
</gene>
<dbReference type="GO" id="GO:0005829">
    <property type="term" value="C:cytosol"/>
    <property type="evidence" value="ECO:0007669"/>
    <property type="project" value="TreeGrafter"/>
</dbReference>
<proteinExistence type="inferred from homology"/>
<reference evidence="8" key="1">
    <citation type="submission" date="2016-10" db="EMBL/GenBank/DDBJ databases">
        <title>Sequence of Gallionella enrichment culture.</title>
        <authorList>
            <person name="Poehlein A."/>
            <person name="Muehling M."/>
            <person name="Daniel R."/>
        </authorList>
    </citation>
    <scope>NUCLEOTIDE SEQUENCE</scope>
</reference>
<evidence type="ECO:0000256" key="1">
    <source>
        <dbReference type="ARBA" id="ARBA00009156"/>
    </source>
</evidence>
<dbReference type="EMBL" id="MLJW01000216">
    <property type="protein sequence ID" value="OIQ93030.1"/>
    <property type="molecule type" value="Genomic_DNA"/>
</dbReference>
<dbReference type="Pfam" id="PF00370">
    <property type="entry name" value="FGGY_N"/>
    <property type="match status" value="1"/>
</dbReference>
<accession>A0A1J5RAE9</accession>
<evidence type="ECO:0000313" key="8">
    <source>
        <dbReference type="EMBL" id="OIQ93030.1"/>
    </source>
</evidence>
<evidence type="ECO:0000256" key="2">
    <source>
        <dbReference type="ARBA" id="ARBA00022679"/>
    </source>
</evidence>
<dbReference type="GO" id="GO:0005524">
    <property type="term" value="F:ATP binding"/>
    <property type="evidence" value="ECO:0007669"/>
    <property type="project" value="UniProtKB-KW"/>
</dbReference>
<evidence type="ECO:0000256" key="4">
    <source>
        <dbReference type="ARBA" id="ARBA00022777"/>
    </source>
</evidence>
<dbReference type="GO" id="GO:0006071">
    <property type="term" value="P:glycerol metabolic process"/>
    <property type="evidence" value="ECO:0007669"/>
    <property type="project" value="TreeGrafter"/>
</dbReference>
<comment type="similarity">
    <text evidence="1">Belongs to the FGGY kinase family.</text>
</comment>
<evidence type="ECO:0000259" key="7">
    <source>
        <dbReference type="Pfam" id="PF02782"/>
    </source>
</evidence>
<organism evidence="8">
    <name type="scientific">mine drainage metagenome</name>
    <dbReference type="NCBI Taxonomy" id="410659"/>
    <lineage>
        <taxon>unclassified sequences</taxon>
        <taxon>metagenomes</taxon>
        <taxon>ecological metagenomes</taxon>
    </lineage>
</organism>
<dbReference type="InterPro" id="IPR018485">
    <property type="entry name" value="FGGY_C"/>
</dbReference>
<evidence type="ECO:0000256" key="3">
    <source>
        <dbReference type="ARBA" id="ARBA00022741"/>
    </source>
</evidence>
<dbReference type="PIRSF" id="PIRSF000538">
    <property type="entry name" value="GlpK"/>
    <property type="match status" value="1"/>
</dbReference>
<dbReference type="Gene3D" id="3.30.420.40">
    <property type="match status" value="2"/>
</dbReference>
<keyword evidence="4 8" id="KW-0418">Kinase</keyword>
<dbReference type="Pfam" id="PF02782">
    <property type="entry name" value="FGGY_C"/>
    <property type="match status" value="1"/>
</dbReference>
<dbReference type="PANTHER" id="PTHR10196">
    <property type="entry name" value="SUGAR KINASE"/>
    <property type="match status" value="1"/>
</dbReference>
<dbReference type="InterPro" id="IPR000577">
    <property type="entry name" value="Carb_kinase_FGGY"/>
</dbReference>
<keyword evidence="5" id="KW-0067">ATP-binding</keyword>
<evidence type="ECO:0000259" key="6">
    <source>
        <dbReference type="Pfam" id="PF00370"/>
    </source>
</evidence>
<sequence>MIVAVALDLGTTTIKAGVLSQGGTLGSVIARPAPRITVDGGRYESDASAYAATAEAVLSECLASNDVRPLPQTADFVGNASEVRPRRGGAEPSGAGAGASHFLPQTADFVGNASEVRLPLGLSSQRSSFLIWDRASGQPVTPLVSWQDDRGAESCAVLRDREDTILQLTGLPLTPYYLAPKLRVLLRENPSWRERLLSGEWLPGTLDSFLVWRWTEGREHVTDVSMAARTLLMDVHNRQWSPVLCGLFDIPQLALPQIKPSSALDIRLRNGLLLQASVGDQSAALIASIAPGQAEALVNLGTGGFVASYLPRQASAPDGYLQTLVWQDTSQPPHLAVEGTLNSIAAALAPYPVGECHVEELASDGIFCLAEPSGLGAPYFRSDLGLAFSEPVEHLAPQRIALLLQEAIIFRVARILEDFRRDFGIERVYLSGGLSSLPCLQQGIARCVPCTCYRLLQAEASLNGAAHLAAGLPGAGGRMAQKIDVPACPSGLPGKYAKWKDWLDGLLRAVPSGQVGPRD</sequence>
<dbReference type="InterPro" id="IPR043129">
    <property type="entry name" value="ATPase_NBD"/>
</dbReference>
<protein>
    <submittedName>
        <fullName evidence="8">Glycerol kinase</fullName>
        <ecNumber evidence="8">2.7.1.30</ecNumber>
    </submittedName>
</protein>
<dbReference type="AlphaFoldDB" id="A0A1J5RAE9"/>
<evidence type="ECO:0000256" key="5">
    <source>
        <dbReference type="ARBA" id="ARBA00022840"/>
    </source>
</evidence>
<dbReference type="GO" id="GO:0004370">
    <property type="term" value="F:glycerol kinase activity"/>
    <property type="evidence" value="ECO:0007669"/>
    <property type="project" value="UniProtKB-EC"/>
</dbReference>
<name>A0A1J5RAE9_9ZZZZ</name>
<keyword evidence="3" id="KW-0547">Nucleotide-binding</keyword>
<comment type="caution">
    <text evidence="8">The sequence shown here is derived from an EMBL/GenBank/DDBJ whole genome shotgun (WGS) entry which is preliminary data.</text>
</comment>
<dbReference type="SUPFAM" id="SSF53067">
    <property type="entry name" value="Actin-like ATPase domain"/>
    <property type="match status" value="2"/>
</dbReference>